<dbReference type="InterPro" id="IPR018490">
    <property type="entry name" value="cNMP-bd_dom_sf"/>
</dbReference>
<dbReference type="SMART" id="SM00100">
    <property type="entry name" value="cNMP"/>
    <property type="match status" value="1"/>
</dbReference>
<evidence type="ECO:0000313" key="3">
    <source>
        <dbReference type="EMBL" id="OGI39739.1"/>
    </source>
</evidence>
<dbReference type="PRINTS" id="PR00103">
    <property type="entry name" value="CAMPKINASE"/>
</dbReference>
<dbReference type="Gene3D" id="3.40.250.10">
    <property type="entry name" value="Rhodanese-like domain"/>
    <property type="match status" value="1"/>
</dbReference>
<dbReference type="InterPro" id="IPR014710">
    <property type="entry name" value="RmlC-like_jellyroll"/>
</dbReference>
<dbReference type="GO" id="GO:0034236">
    <property type="term" value="F:protein kinase A catalytic subunit binding"/>
    <property type="evidence" value="ECO:0007669"/>
    <property type="project" value="TreeGrafter"/>
</dbReference>
<dbReference type="Pfam" id="PF00027">
    <property type="entry name" value="cNMP_binding"/>
    <property type="match status" value="1"/>
</dbReference>
<dbReference type="PROSITE" id="PS50206">
    <property type="entry name" value="RHODANESE_3"/>
    <property type="match status" value="1"/>
</dbReference>
<organism evidence="3 4">
    <name type="scientific">Candidatus Muproteobacteria bacterium RBG_16_62_13</name>
    <dbReference type="NCBI Taxonomy" id="1817756"/>
    <lineage>
        <taxon>Bacteria</taxon>
        <taxon>Pseudomonadati</taxon>
        <taxon>Pseudomonadota</taxon>
        <taxon>Candidatus Muproteobacteria</taxon>
    </lineage>
</organism>
<feature type="domain" description="Cyclic nucleotide-binding" evidence="1">
    <location>
        <begin position="142"/>
        <end position="245"/>
    </location>
</feature>
<dbReference type="GO" id="GO:0030552">
    <property type="term" value="F:cAMP binding"/>
    <property type="evidence" value="ECO:0007669"/>
    <property type="project" value="TreeGrafter"/>
</dbReference>
<comment type="caution">
    <text evidence="3">The sequence shown here is derived from an EMBL/GenBank/DDBJ whole genome shotgun (WGS) entry which is preliminary data.</text>
</comment>
<protein>
    <recommendedName>
        <fullName evidence="5">Cyclic nucleotide-binding protein</fullName>
    </recommendedName>
</protein>
<reference evidence="3 4" key="1">
    <citation type="journal article" date="2016" name="Nat. Commun.">
        <title>Thousands of microbial genomes shed light on interconnected biogeochemical processes in an aquifer system.</title>
        <authorList>
            <person name="Anantharaman K."/>
            <person name="Brown C.T."/>
            <person name="Hug L.A."/>
            <person name="Sharon I."/>
            <person name="Castelle C.J."/>
            <person name="Probst A.J."/>
            <person name="Thomas B.C."/>
            <person name="Singh A."/>
            <person name="Wilkins M.J."/>
            <person name="Karaoz U."/>
            <person name="Brodie E.L."/>
            <person name="Williams K.H."/>
            <person name="Hubbard S.S."/>
            <person name="Banfield J.F."/>
        </authorList>
    </citation>
    <scope>NUCLEOTIDE SEQUENCE [LARGE SCALE GENOMIC DNA]</scope>
</reference>
<dbReference type="GO" id="GO:0005829">
    <property type="term" value="C:cytosol"/>
    <property type="evidence" value="ECO:0007669"/>
    <property type="project" value="TreeGrafter"/>
</dbReference>
<accession>A0A1F6T3Z8</accession>
<dbReference type="PANTHER" id="PTHR11635:SF152">
    <property type="entry name" value="CAMP-DEPENDENT PROTEIN KINASE TYPE I REGULATORY SUBUNIT-RELATED"/>
    <property type="match status" value="1"/>
</dbReference>
<sequence length="343" mass="36962">MSAAEQISKLVPINSLGPDSINELLASTPIEEVSSGTMLFDEGDNDHQAIYLLEGEVQLSSESGTKRMIIGGQEDAKYALAQLKPRQYTGKTKSKASIIRVDGALLDRLITMEQAARSGGIVVEEYEGSADDWVMGLLRNEVFQKLPPANFNALLARLESVPVKAGQVIVKQGDPGDYYYLIQSGHATVARKHDTGKVGMLAEIGDGEGFGEEALLTGAPRNATVIMRTEGLLMRLAKQDFDALLKEPVVHWVSGDEVRAQVQGGAGLIDVRTEDEFKRGAIKGAINLPLYLLRLKANTLEPGRRYVVYCDSGSRSCAAAFLLAQRGFEASVLKGGLNALRGA</sequence>
<gene>
    <name evidence="3" type="ORF">A2140_08440</name>
</gene>
<evidence type="ECO:0000313" key="4">
    <source>
        <dbReference type="Proteomes" id="UP000178379"/>
    </source>
</evidence>
<dbReference type="Proteomes" id="UP000178379">
    <property type="component" value="Unassembled WGS sequence"/>
</dbReference>
<dbReference type="AlphaFoldDB" id="A0A1F6T3Z8"/>
<dbReference type="InterPro" id="IPR050503">
    <property type="entry name" value="cAMP-dep_PK_reg_su-like"/>
</dbReference>
<dbReference type="CDD" id="cd00038">
    <property type="entry name" value="CAP_ED"/>
    <property type="match status" value="1"/>
</dbReference>
<dbReference type="GO" id="GO:0005952">
    <property type="term" value="C:cAMP-dependent protein kinase complex"/>
    <property type="evidence" value="ECO:0007669"/>
    <property type="project" value="InterPro"/>
</dbReference>
<evidence type="ECO:0008006" key="5">
    <source>
        <dbReference type="Google" id="ProtNLM"/>
    </source>
</evidence>
<dbReference type="PANTHER" id="PTHR11635">
    <property type="entry name" value="CAMP-DEPENDENT PROTEIN KINASE REGULATORY CHAIN"/>
    <property type="match status" value="1"/>
</dbReference>
<feature type="domain" description="Rhodanese" evidence="2">
    <location>
        <begin position="268"/>
        <end position="341"/>
    </location>
</feature>
<dbReference type="CDD" id="cd00158">
    <property type="entry name" value="RHOD"/>
    <property type="match status" value="1"/>
</dbReference>
<dbReference type="InterPro" id="IPR001763">
    <property type="entry name" value="Rhodanese-like_dom"/>
</dbReference>
<dbReference type="GO" id="GO:0004862">
    <property type="term" value="F:cAMP-dependent protein kinase inhibitor activity"/>
    <property type="evidence" value="ECO:0007669"/>
    <property type="project" value="TreeGrafter"/>
</dbReference>
<dbReference type="SMART" id="SM00450">
    <property type="entry name" value="RHOD"/>
    <property type="match status" value="1"/>
</dbReference>
<evidence type="ECO:0000259" key="1">
    <source>
        <dbReference type="PROSITE" id="PS50042"/>
    </source>
</evidence>
<dbReference type="PROSITE" id="PS50042">
    <property type="entry name" value="CNMP_BINDING_3"/>
    <property type="match status" value="2"/>
</dbReference>
<dbReference type="InterPro" id="IPR018488">
    <property type="entry name" value="cNMP-bd_CS"/>
</dbReference>
<dbReference type="InterPro" id="IPR000595">
    <property type="entry name" value="cNMP-bd_dom"/>
</dbReference>
<dbReference type="SUPFAM" id="SSF52821">
    <property type="entry name" value="Rhodanese/Cell cycle control phosphatase"/>
    <property type="match status" value="1"/>
</dbReference>
<dbReference type="PROSITE" id="PS00888">
    <property type="entry name" value="CNMP_BINDING_1"/>
    <property type="match status" value="1"/>
</dbReference>
<proteinExistence type="predicted"/>
<dbReference type="EMBL" id="MFSQ01000087">
    <property type="protein sequence ID" value="OGI39739.1"/>
    <property type="molecule type" value="Genomic_DNA"/>
</dbReference>
<dbReference type="SUPFAM" id="SSF51206">
    <property type="entry name" value="cAMP-binding domain-like"/>
    <property type="match status" value="2"/>
</dbReference>
<feature type="domain" description="Cyclic nucleotide-binding" evidence="1">
    <location>
        <begin position="12"/>
        <end position="110"/>
    </location>
</feature>
<dbReference type="Gene3D" id="2.60.120.10">
    <property type="entry name" value="Jelly Rolls"/>
    <property type="match status" value="2"/>
</dbReference>
<dbReference type="Pfam" id="PF00581">
    <property type="entry name" value="Rhodanese"/>
    <property type="match status" value="1"/>
</dbReference>
<name>A0A1F6T3Z8_9PROT</name>
<dbReference type="InterPro" id="IPR036873">
    <property type="entry name" value="Rhodanese-like_dom_sf"/>
</dbReference>
<dbReference type="STRING" id="1817756.A2140_08440"/>
<evidence type="ECO:0000259" key="2">
    <source>
        <dbReference type="PROSITE" id="PS50206"/>
    </source>
</evidence>